<comment type="similarity">
    <text evidence="2">Belongs to the glycosyl hydrolase 2 family.</text>
</comment>
<dbReference type="InterPro" id="IPR006102">
    <property type="entry name" value="Ig-like_GH2"/>
</dbReference>
<evidence type="ECO:0000256" key="5">
    <source>
        <dbReference type="ARBA" id="ARBA00023295"/>
    </source>
</evidence>
<evidence type="ECO:0000256" key="4">
    <source>
        <dbReference type="ARBA" id="ARBA00022801"/>
    </source>
</evidence>
<evidence type="ECO:0000256" key="1">
    <source>
        <dbReference type="ARBA" id="ARBA00000829"/>
    </source>
</evidence>
<protein>
    <recommendedName>
        <fullName evidence="3">beta-mannosidase</fullName>
        <ecNumber evidence="3">3.2.1.25</ecNumber>
    </recommendedName>
</protein>
<sequence length="826" mass="91698">MRRTDLTDGWTLRPVSGPIPEGIPGAVPATVPGTVHTDLLAAGLIPDPYLDRNEAELGWIGESDFAYDVRFESDLAEFERIDLVAEGLDTVATIDLNGVRVGSTKNQHRSYRFDVTEAVRATGNELTVGFQSALAFARGAEKRIGERPFVGNALPYNAIRKMASNFGWDWGPVLVTAGIWKPLSLQGWSVARLAQVLPEVRVGSDGVGRVTVRVDLERTSTTAVDVEARLTGPGGVDLLVSQTGSESGIVLELEVPDAALWWPRGYGEQPLYALEVRVSQDGRELDAWTREIGFRTVELRMEPDAFGTSFRFFVNGEYVWIKGANWIPDDCFPHRVGPDDYARGVADAVDADMNLLRIWGGGLFESDHLYERCNREGILVWQDFLFACAAYSEADELRDEVEAESRENIVRLAPHPSLAFWNGSNENIEGYYEWGWRDALGEGVSWGRGYYDELLPALVAELDPARSYTPSSPFSPKDYSDPRDPDNGSVHSWEVWNRKDYTAYRDSIPRFVAEFGFQGPPAMATITESIHDVPLLPDSPGILAHQKAEDGNGKLQRGYQLHLPEPAHFDDWHYATQLNQARAIQFGIEHFRSHSPRTAGTIVWQLNDCWPVTSWAAVDSRRRRKPLWYALRNVNAPHLITLQPRPDGLSLVASNDSGVDWAAEIQVARRTLDGAAVVSRTIHLTVPARRAETILLDASLVVPLDERREFVQATTAEARPAFWYFVEDVELDLAEPTLSAEVRAEAGGVAVELRAATLIKDIVLNVDRLDPRATVDDALVTLLPGESHTFHIRSDVDLDGERLVSHPVLQSVNALVANRLVTEGTK</sequence>
<dbReference type="InterPro" id="IPR036156">
    <property type="entry name" value="Beta-gal/glucu_dom_sf"/>
</dbReference>
<keyword evidence="5" id="KW-0326">Glycosidase</keyword>
<dbReference type="EMBL" id="AP027732">
    <property type="protein sequence ID" value="BDZ48731.1"/>
    <property type="molecule type" value="Genomic_DNA"/>
</dbReference>
<dbReference type="RefSeq" id="WP_286345666.1">
    <property type="nucleotide sequence ID" value="NZ_AP027732.1"/>
</dbReference>
<dbReference type="PANTHER" id="PTHR43730">
    <property type="entry name" value="BETA-MANNOSIDASE"/>
    <property type="match status" value="1"/>
</dbReference>
<feature type="domain" description="Glycoside hydrolase family 2 immunoglobulin-like beta-sandwich" evidence="7">
    <location>
        <begin position="208"/>
        <end position="295"/>
    </location>
</feature>
<dbReference type="InterPro" id="IPR054593">
    <property type="entry name" value="Beta-mannosidase-like_N2"/>
</dbReference>
<dbReference type="Pfam" id="PF22666">
    <property type="entry name" value="Glyco_hydro_2_N2"/>
    <property type="match status" value="1"/>
</dbReference>
<dbReference type="InterPro" id="IPR017853">
    <property type="entry name" value="GH"/>
</dbReference>
<evidence type="ECO:0000256" key="2">
    <source>
        <dbReference type="ARBA" id="ARBA00007401"/>
    </source>
</evidence>
<evidence type="ECO:0000313" key="10">
    <source>
        <dbReference type="Proteomes" id="UP001321486"/>
    </source>
</evidence>
<feature type="domain" description="Beta-mannosidase-like galactose-binding" evidence="8">
    <location>
        <begin position="26"/>
        <end position="181"/>
    </location>
</feature>
<evidence type="ECO:0000259" key="7">
    <source>
        <dbReference type="Pfam" id="PF00703"/>
    </source>
</evidence>
<dbReference type="InterPro" id="IPR050887">
    <property type="entry name" value="Beta-mannosidase_GH2"/>
</dbReference>
<name>A0ABN6XUV0_9MICO</name>
<evidence type="ECO:0000256" key="6">
    <source>
        <dbReference type="SAM" id="MobiDB-lite"/>
    </source>
</evidence>
<evidence type="ECO:0000313" key="9">
    <source>
        <dbReference type="EMBL" id="BDZ48731.1"/>
    </source>
</evidence>
<feature type="region of interest" description="Disordered" evidence="6">
    <location>
        <begin position="467"/>
        <end position="491"/>
    </location>
</feature>
<evidence type="ECO:0000259" key="8">
    <source>
        <dbReference type="Pfam" id="PF22666"/>
    </source>
</evidence>
<proteinExistence type="inferred from homology"/>
<evidence type="ECO:0000256" key="3">
    <source>
        <dbReference type="ARBA" id="ARBA00012754"/>
    </source>
</evidence>
<dbReference type="InterPro" id="IPR013783">
    <property type="entry name" value="Ig-like_fold"/>
</dbReference>
<gene>
    <name evidence="9" type="ORF">GCM10025867_09720</name>
</gene>
<dbReference type="PANTHER" id="PTHR43730:SF1">
    <property type="entry name" value="BETA-MANNOSIDASE"/>
    <property type="match status" value="1"/>
</dbReference>
<comment type="catalytic activity">
    <reaction evidence="1">
        <text>Hydrolysis of terminal, non-reducing beta-D-mannose residues in beta-D-mannosides.</text>
        <dbReference type="EC" id="3.2.1.25"/>
    </reaction>
</comment>
<keyword evidence="10" id="KW-1185">Reference proteome</keyword>
<dbReference type="InterPro" id="IPR008979">
    <property type="entry name" value="Galactose-bd-like_sf"/>
</dbReference>
<organism evidence="9 10">
    <name type="scientific">Frondihabitans sucicola</name>
    <dbReference type="NCBI Taxonomy" id="1268041"/>
    <lineage>
        <taxon>Bacteria</taxon>
        <taxon>Bacillati</taxon>
        <taxon>Actinomycetota</taxon>
        <taxon>Actinomycetes</taxon>
        <taxon>Micrococcales</taxon>
        <taxon>Microbacteriaceae</taxon>
        <taxon>Frondihabitans</taxon>
    </lineage>
</organism>
<dbReference type="SUPFAM" id="SSF49785">
    <property type="entry name" value="Galactose-binding domain-like"/>
    <property type="match status" value="1"/>
</dbReference>
<dbReference type="Gene3D" id="2.60.40.10">
    <property type="entry name" value="Immunoglobulins"/>
    <property type="match status" value="2"/>
</dbReference>
<accession>A0ABN6XUV0</accession>
<dbReference type="SUPFAM" id="SSF49303">
    <property type="entry name" value="beta-Galactosidase/glucuronidase domain"/>
    <property type="match status" value="2"/>
</dbReference>
<dbReference type="Gene3D" id="2.60.120.260">
    <property type="entry name" value="Galactose-binding domain-like"/>
    <property type="match status" value="1"/>
</dbReference>
<dbReference type="Proteomes" id="UP001321486">
    <property type="component" value="Chromosome"/>
</dbReference>
<keyword evidence="4" id="KW-0378">Hydrolase</keyword>
<dbReference type="SUPFAM" id="SSF51445">
    <property type="entry name" value="(Trans)glycosidases"/>
    <property type="match status" value="1"/>
</dbReference>
<dbReference type="Pfam" id="PF00703">
    <property type="entry name" value="Glyco_hydro_2"/>
    <property type="match status" value="1"/>
</dbReference>
<reference evidence="10" key="1">
    <citation type="journal article" date="2019" name="Int. J. Syst. Evol. Microbiol.">
        <title>The Global Catalogue of Microorganisms (GCM) 10K type strain sequencing project: providing services to taxonomists for standard genome sequencing and annotation.</title>
        <authorList>
            <consortium name="The Broad Institute Genomics Platform"/>
            <consortium name="The Broad Institute Genome Sequencing Center for Infectious Disease"/>
            <person name="Wu L."/>
            <person name="Ma J."/>
        </authorList>
    </citation>
    <scope>NUCLEOTIDE SEQUENCE [LARGE SCALE GENOMIC DNA]</scope>
    <source>
        <strain evidence="10">NBRC 108728</strain>
    </source>
</reference>
<dbReference type="EC" id="3.2.1.25" evidence="3"/>
<dbReference type="Gene3D" id="3.20.20.80">
    <property type="entry name" value="Glycosidases"/>
    <property type="match status" value="1"/>
</dbReference>